<evidence type="ECO:0000313" key="12">
    <source>
        <dbReference type="EMBL" id="KAE8354948.1"/>
    </source>
</evidence>
<dbReference type="PANTHER" id="PTHR14218:SF19">
    <property type="entry name" value="SERINE PROTEASE AORO, PUTATIVE (AFU_ORTHOLOGUE AFUA_6G10250)-RELATED"/>
    <property type="match status" value="1"/>
</dbReference>
<dbReference type="Proteomes" id="UP000327118">
    <property type="component" value="Unassembled WGS sequence"/>
</dbReference>
<feature type="binding site" evidence="9">
    <location>
        <position position="614"/>
    </location>
    <ligand>
        <name>Ca(2+)</name>
        <dbReference type="ChEBI" id="CHEBI:29108"/>
    </ligand>
</feature>
<feature type="active site" description="Charge relay system" evidence="9">
    <location>
        <position position="552"/>
    </location>
</feature>
<dbReference type="GO" id="GO:0008240">
    <property type="term" value="F:tripeptidyl-peptidase activity"/>
    <property type="evidence" value="ECO:0007669"/>
    <property type="project" value="TreeGrafter"/>
</dbReference>
<dbReference type="AlphaFoldDB" id="A0A5N6ZBZ0"/>
<sequence length="635" mass="68310">MPGLLLGLSALSTATSVVHERRDVTSTNWVKASRVSPSEQHVVRIGLTQTSMEEAHELLMDVSDPSSPNYARFYSADEVAAKFAPSAETVREVQNWLAEGGIAANRVAQTENRGWLVFRASSQEIESLFNTTYHQYHNLATGQKTIACEQYHVSESIQKHIDYVHPGINLGASTATITGIKQKRSRRSLPRQAAPAEGTQGLNVTGCDRAITPDCIRALYKIPIARAPAHPNNSLGIFEQGDVYAQEDLDLFFKTYAKNIPPGTHPIPAMINGAKAPISQESAGPESNLDFELAYPIVYPQTTTLYQTDDVNWAANSSAGLFNTFLDAIDGSYCKYCSNGQCGNDPFLDPIYPDHSPDGYDGQLMCGVFKPTNVISVSYGKQENDLPVNYQRRQCQEYLKLGLQGVSILFASGDAGVAGPFGNSCLGNGTVFSPAFPNSCPYVTNVGATTVLPGHSVTDPEGTPNDYGLFSTYSSGGGFSNIYPIPDYQADAVATYFKDHNPPYPYYEGGDNLGKNGGLYNRLGRGYPDVAANGENIAVYRWGTAGLSAGTSASTPIFAAIINRIIDERLAVGKGPVGFINPVLYKNPSVLNDITNGINPGCGTDGFSTASGWDPVTGLGTPNYPKMLDLWLGLP</sequence>
<keyword evidence="7 9" id="KW-0106">Calcium</keyword>
<feature type="active site" description="Charge relay system" evidence="9">
    <location>
        <position position="290"/>
    </location>
</feature>
<keyword evidence="13" id="KW-1185">Reference proteome</keyword>
<keyword evidence="2 9" id="KW-0645">Protease</keyword>
<feature type="binding site" evidence="9">
    <location>
        <position position="593"/>
    </location>
    <ligand>
        <name>Ca(2+)</name>
        <dbReference type="ChEBI" id="CHEBI:29108"/>
    </ligand>
</feature>
<keyword evidence="5 9" id="KW-0378">Hydrolase</keyword>
<comment type="subcellular location">
    <subcellularLocation>
        <location evidence="1">Secreted</location>
        <location evidence="1">Extracellular space</location>
    </subcellularLocation>
</comment>
<keyword evidence="4 10" id="KW-0732">Signal</keyword>
<dbReference type="GO" id="GO:0046872">
    <property type="term" value="F:metal ion binding"/>
    <property type="evidence" value="ECO:0007669"/>
    <property type="project" value="UniProtKB-UniRule"/>
</dbReference>
<evidence type="ECO:0000256" key="3">
    <source>
        <dbReference type="ARBA" id="ARBA00022723"/>
    </source>
</evidence>
<dbReference type="InterPro" id="IPR036852">
    <property type="entry name" value="Peptidase_S8/S53_dom_sf"/>
</dbReference>
<evidence type="ECO:0000256" key="7">
    <source>
        <dbReference type="ARBA" id="ARBA00022837"/>
    </source>
</evidence>
<organism evidence="12 13">
    <name type="scientific">Aspergillus coremiiformis</name>
    <dbReference type="NCBI Taxonomy" id="138285"/>
    <lineage>
        <taxon>Eukaryota</taxon>
        <taxon>Fungi</taxon>
        <taxon>Dikarya</taxon>
        <taxon>Ascomycota</taxon>
        <taxon>Pezizomycotina</taxon>
        <taxon>Eurotiomycetes</taxon>
        <taxon>Eurotiomycetidae</taxon>
        <taxon>Eurotiales</taxon>
        <taxon>Aspergillaceae</taxon>
        <taxon>Aspergillus</taxon>
        <taxon>Aspergillus subgen. Circumdati</taxon>
    </lineage>
</organism>
<feature type="active site" description="Charge relay system" evidence="9">
    <location>
        <position position="286"/>
    </location>
</feature>
<keyword evidence="8" id="KW-0865">Zymogen</keyword>
<evidence type="ECO:0000313" key="13">
    <source>
        <dbReference type="Proteomes" id="UP000327118"/>
    </source>
</evidence>
<protein>
    <submittedName>
        <fullName evidence="12">Peptidase S8/S53 domain-containing protein</fullName>
    </submittedName>
</protein>
<dbReference type="GO" id="GO:0005576">
    <property type="term" value="C:extracellular region"/>
    <property type="evidence" value="ECO:0007669"/>
    <property type="project" value="UniProtKB-SubCell"/>
</dbReference>
<evidence type="ECO:0000259" key="11">
    <source>
        <dbReference type="PROSITE" id="PS51695"/>
    </source>
</evidence>
<feature type="chain" id="PRO_5025040168" evidence="10">
    <location>
        <begin position="17"/>
        <end position="635"/>
    </location>
</feature>
<evidence type="ECO:0000256" key="5">
    <source>
        <dbReference type="ARBA" id="ARBA00022801"/>
    </source>
</evidence>
<evidence type="ECO:0000256" key="2">
    <source>
        <dbReference type="ARBA" id="ARBA00022670"/>
    </source>
</evidence>
<dbReference type="OrthoDB" id="409122at2759"/>
<feature type="signal peptide" evidence="10">
    <location>
        <begin position="1"/>
        <end position="16"/>
    </location>
</feature>
<dbReference type="PANTHER" id="PTHR14218">
    <property type="entry name" value="PROTEASE S8 TRIPEPTIDYL PEPTIDASE I CLN2"/>
    <property type="match status" value="1"/>
</dbReference>
<dbReference type="Gene3D" id="3.40.50.200">
    <property type="entry name" value="Peptidase S8/S53 domain"/>
    <property type="match status" value="1"/>
</dbReference>
<evidence type="ECO:0000256" key="10">
    <source>
        <dbReference type="SAM" id="SignalP"/>
    </source>
</evidence>
<dbReference type="CDD" id="cd04056">
    <property type="entry name" value="Peptidases_S53"/>
    <property type="match status" value="1"/>
</dbReference>
<gene>
    <name evidence="12" type="ORF">BDV28DRAFT_155822</name>
</gene>
<dbReference type="InterPro" id="IPR030400">
    <property type="entry name" value="Sedolisin_dom"/>
</dbReference>
<comment type="cofactor">
    <cofactor evidence="9">
        <name>Ca(2+)</name>
        <dbReference type="ChEBI" id="CHEBI:29108"/>
    </cofactor>
    <text evidence="9">Binds 1 Ca(2+) ion per subunit.</text>
</comment>
<dbReference type="EMBL" id="ML739062">
    <property type="protein sequence ID" value="KAE8354948.1"/>
    <property type="molecule type" value="Genomic_DNA"/>
</dbReference>
<keyword evidence="6 9" id="KW-0720">Serine protease</keyword>
<feature type="binding site" evidence="9">
    <location>
        <position position="594"/>
    </location>
    <ligand>
        <name>Ca(2+)</name>
        <dbReference type="ChEBI" id="CHEBI:29108"/>
    </ligand>
</feature>
<dbReference type="GO" id="GO:0004252">
    <property type="term" value="F:serine-type endopeptidase activity"/>
    <property type="evidence" value="ECO:0007669"/>
    <property type="project" value="UniProtKB-UniRule"/>
</dbReference>
<keyword evidence="3 9" id="KW-0479">Metal-binding</keyword>
<evidence type="ECO:0000256" key="9">
    <source>
        <dbReference type="PROSITE-ProRule" id="PRU01032"/>
    </source>
</evidence>
<dbReference type="GO" id="GO:0006508">
    <property type="term" value="P:proteolysis"/>
    <property type="evidence" value="ECO:0007669"/>
    <property type="project" value="UniProtKB-KW"/>
</dbReference>
<reference evidence="13" key="1">
    <citation type="submission" date="2019-04" db="EMBL/GenBank/DDBJ databases">
        <title>Friends and foes A comparative genomics studyof 23 Aspergillus species from section Flavi.</title>
        <authorList>
            <consortium name="DOE Joint Genome Institute"/>
            <person name="Kjaerbolling I."/>
            <person name="Vesth T."/>
            <person name="Frisvad J.C."/>
            <person name="Nybo J.L."/>
            <person name="Theobald S."/>
            <person name="Kildgaard S."/>
            <person name="Isbrandt T."/>
            <person name="Kuo A."/>
            <person name="Sato A."/>
            <person name="Lyhne E.K."/>
            <person name="Kogle M.E."/>
            <person name="Wiebenga A."/>
            <person name="Kun R.S."/>
            <person name="Lubbers R.J."/>
            <person name="Makela M.R."/>
            <person name="Barry K."/>
            <person name="Chovatia M."/>
            <person name="Clum A."/>
            <person name="Daum C."/>
            <person name="Haridas S."/>
            <person name="He G."/>
            <person name="LaButti K."/>
            <person name="Lipzen A."/>
            <person name="Mondo S."/>
            <person name="Riley R."/>
            <person name="Salamov A."/>
            <person name="Simmons B.A."/>
            <person name="Magnuson J.K."/>
            <person name="Henrissat B."/>
            <person name="Mortensen U.H."/>
            <person name="Larsen T.O."/>
            <person name="Devries R.P."/>
            <person name="Grigoriev I.V."/>
            <person name="Machida M."/>
            <person name="Baker S.E."/>
            <person name="Andersen M.R."/>
        </authorList>
    </citation>
    <scope>NUCLEOTIDE SEQUENCE [LARGE SCALE GENOMIC DNA]</scope>
    <source>
        <strain evidence="13">CBS 553.77</strain>
    </source>
</reference>
<feature type="domain" description="Peptidase S53" evidence="11">
    <location>
        <begin position="210"/>
        <end position="634"/>
    </location>
</feature>
<dbReference type="CDD" id="cd11377">
    <property type="entry name" value="Pro-peptidase_S53"/>
    <property type="match status" value="1"/>
</dbReference>
<evidence type="ECO:0000256" key="1">
    <source>
        <dbReference type="ARBA" id="ARBA00004239"/>
    </source>
</evidence>
<dbReference type="InterPro" id="IPR015366">
    <property type="entry name" value="S53_propep"/>
</dbReference>
<dbReference type="InterPro" id="IPR050819">
    <property type="entry name" value="Tripeptidyl-peptidase_I"/>
</dbReference>
<dbReference type="SUPFAM" id="SSF54897">
    <property type="entry name" value="Protease propeptides/inhibitors"/>
    <property type="match status" value="1"/>
</dbReference>
<evidence type="ECO:0000256" key="4">
    <source>
        <dbReference type="ARBA" id="ARBA00022729"/>
    </source>
</evidence>
<evidence type="ECO:0000256" key="6">
    <source>
        <dbReference type="ARBA" id="ARBA00022825"/>
    </source>
</evidence>
<dbReference type="SUPFAM" id="SSF52743">
    <property type="entry name" value="Subtilisin-like"/>
    <property type="match status" value="1"/>
</dbReference>
<name>A0A5N6ZBZ0_9EURO</name>
<accession>A0A5N6ZBZ0</accession>
<feature type="binding site" evidence="9">
    <location>
        <position position="612"/>
    </location>
    <ligand>
        <name>Ca(2+)</name>
        <dbReference type="ChEBI" id="CHEBI:29108"/>
    </ligand>
</feature>
<proteinExistence type="predicted"/>
<dbReference type="Pfam" id="PF09286">
    <property type="entry name" value="Pro-kuma_activ"/>
    <property type="match status" value="1"/>
</dbReference>
<evidence type="ECO:0000256" key="8">
    <source>
        <dbReference type="ARBA" id="ARBA00023145"/>
    </source>
</evidence>
<dbReference type="PROSITE" id="PS51695">
    <property type="entry name" value="SEDOLISIN"/>
    <property type="match status" value="1"/>
</dbReference>
<dbReference type="SMART" id="SM00944">
    <property type="entry name" value="Pro-kuma_activ"/>
    <property type="match status" value="1"/>
</dbReference>